<proteinExistence type="predicted"/>
<dbReference type="EMBL" id="LECT01000017">
    <property type="protein sequence ID" value="KLU05865.1"/>
    <property type="molecule type" value="Genomic_DNA"/>
</dbReference>
<dbReference type="AlphaFoldDB" id="A0A0J1BH49"/>
<protein>
    <submittedName>
        <fullName evidence="1">Uncharacterized protein</fullName>
    </submittedName>
</protein>
<keyword evidence="2" id="KW-1185">Reference proteome</keyword>
<name>A0A0J1BH49_RHOIS</name>
<accession>A0A0J1BH49</accession>
<evidence type="ECO:0000313" key="2">
    <source>
        <dbReference type="Proteomes" id="UP000036367"/>
    </source>
</evidence>
<dbReference type="Proteomes" id="UP000036367">
    <property type="component" value="Unassembled WGS sequence"/>
</dbReference>
<sequence>MKYYSPCQGTVLTAHLRVGLAKPPSFEFQADSFSISE</sequence>
<gene>
    <name evidence="1" type="ORF">RISK_002497</name>
</gene>
<reference evidence="1" key="1">
    <citation type="submission" date="2015-05" db="EMBL/GenBank/DDBJ databases">
        <title>Permanent draft genome of Rhodopirellula islandicus K833.</title>
        <authorList>
            <person name="Kizina J."/>
            <person name="Richter M."/>
            <person name="Glockner F.O."/>
            <person name="Harder J."/>
        </authorList>
    </citation>
    <scope>NUCLEOTIDE SEQUENCE [LARGE SCALE GENOMIC DNA]</scope>
    <source>
        <strain evidence="1">K833</strain>
    </source>
</reference>
<comment type="caution">
    <text evidence="1">The sequence shown here is derived from an EMBL/GenBank/DDBJ whole genome shotgun (WGS) entry which is preliminary data.</text>
</comment>
<evidence type="ECO:0000313" key="1">
    <source>
        <dbReference type="EMBL" id="KLU05865.1"/>
    </source>
</evidence>
<organism evidence="1 2">
    <name type="scientific">Rhodopirellula islandica</name>
    <dbReference type="NCBI Taxonomy" id="595434"/>
    <lineage>
        <taxon>Bacteria</taxon>
        <taxon>Pseudomonadati</taxon>
        <taxon>Planctomycetota</taxon>
        <taxon>Planctomycetia</taxon>
        <taxon>Pirellulales</taxon>
        <taxon>Pirellulaceae</taxon>
        <taxon>Rhodopirellula</taxon>
    </lineage>
</organism>